<organism evidence="9 10">
    <name type="scientific">Geofilum rubicundum JCM 15548</name>
    <dbReference type="NCBI Taxonomy" id="1236989"/>
    <lineage>
        <taxon>Bacteria</taxon>
        <taxon>Pseudomonadati</taxon>
        <taxon>Bacteroidota</taxon>
        <taxon>Bacteroidia</taxon>
        <taxon>Marinilabiliales</taxon>
        <taxon>Marinilabiliaceae</taxon>
        <taxon>Geofilum</taxon>
    </lineage>
</organism>
<evidence type="ECO:0000256" key="7">
    <source>
        <dbReference type="HAMAP-Rule" id="MF_00323"/>
    </source>
</evidence>
<dbReference type="STRING" id="1236989.JCM15548_13587"/>
<dbReference type="InterPro" id="IPR033644">
    <property type="entry name" value="Ferrochelatase_C"/>
</dbReference>
<dbReference type="GO" id="GO:0006783">
    <property type="term" value="P:heme biosynthetic process"/>
    <property type="evidence" value="ECO:0007669"/>
    <property type="project" value="UniProtKB-UniRule"/>
</dbReference>
<feature type="binding site" evidence="7">
    <location>
        <position position="192"/>
    </location>
    <ligand>
        <name>Fe(2+)</name>
        <dbReference type="ChEBI" id="CHEBI:29033"/>
    </ligand>
</feature>
<dbReference type="CDD" id="cd00419">
    <property type="entry name" value="Ferrochelatase_C"/>
    <property type="match status" value="1"/>
</dbReference>
<evidence type="ECO:0000256" key="1">
    <source>
        <dbReference type="ARBA" id="ARBA00007718"/>
    </source>
</evidence>
<dbReference type="SUPFAM" id="SSF53800">
    <property type="entry name" value="Chelatase"/>
    <property type="match status" value="1"/>
</dbReference>
<dbReference type="PANTHER" id="PTHR11108:SF1">
    <property type="entry name" value="FERROCHELATASE, MITOCHONDRIAL"/>
    <property type="match status" value="1"/>
</dbReference>
<proteinExistence type="inferred from homology"/>
<dbReference type="AlphaFoldDB" id="A0A0E9M286"/>
<evidence type="ECO:0000256" key="4">
    <source>
        <dbReference type="ARBA" id="ARBA00023239"/>
    </source>
</evidence>
<reference evidence="9 10" key="1">
    <citation type="journal article" date="2015" name="Microbes Environ.">
        <title>Distribution and evolution of nitrogen fixation genes in the phylum bacteroidetes.</title>
        <authorList>
            <person name="Inoue J."/>
            <person name="Oshima K."/>
            <person name="Suda W."/>
            <person name="Sakamoto M."/>
            <person name="Iino T."/>
            <person name="Noda S."/>
            <person name="Hongoh Y."/>
            <person name="Hattori M."/>
            <person name="Ohkuma M."/>
        </authorList>
    </citation>
    <scope>NUCLEOTIDE SEQUENCE [LARGE SCALE GENOMIC DNA]</scope>
    <source>
        <strain evidence="9">JCM 15548</strain>
    </source>
</reference>
<comment type="catalytic activity">
    <reaction evidence="6">
        <text>Fe-coproporphyrin III + 2 H(+) = coproporphyrin III + Fe(2+)</text>
        <dbReference type="Rhea" id="RHEA:49572"/>
        <dbReference type="ChEBI" id="CHEBI:15378"/>
        <dbReference type="ChEBI" id="CHEBI:29033"/>
        <dbReference type="ChEBI" id="CHEBI:68438"/>
        <dbReference type="ChEBI" id="CHEBI:131725"/>
        <dbReference type="EC" id="4.99.1.9"/>
    </reaction>
    <physiologicalReaction direction="right-to-left" evidence="6">
        <dbReference type="Rhea" id="RHEA:49574"/>
    </physiologicalReaction>
</comment>
<evidence type="ECO:0000256" key="5">
    <source>
        <dbReference type="ARBA" id="ARBA00023244"/>
    </source>
</evidence>
<evidence type="ECO:0000256" key="2">
    <source>
        <dbReference type="ARBA" id="ARBA00023004"/>
    </source>
</evidence>
<gene>
    <name evidence="7" type="primary">hemH</name>
    <name evidence="9" type="ORF">JCM15548_13587</name>
</gene>
<keyword evidence="3 7" id="KW-0350">Heme biosynthesis</keyword>
<keyword evidence="10" id="KW-1185">Reference proteome</keyword>
<dbReference type="GO" id="GO:0004325">
    <property type="term" value="F:ferrochelatase activity"/>
    <property type="evidence" value="ECO:0007669"/>
    <property type="project" value="UniProtKB-UniRule"/>
</dbReference>
<evidence type="ECO:0000256" key="3">
    <source>
        <dbReference type="ARBA" id="ARBA00023133"/>
    </source>
</evidence>
<keyword evidence="2 7" id="KW-0408">Iron</keyword>
<dbReference type="NCBIfam" id="TIGR00109">
    <property type="entry name" value="hemH"/>
    <property type="match status" value="1"/>
</dbReference>
<comment type="subcellular location">
    <subcellularLocation>
        <location evidence="7">Cytoplasm</location>
    </subcellularLocation>
</comment>
<keyword evidence="5 7" id="KW-0627">Porphyrin biosynthesis</keyword>
<evidence type="ECO:0000256" key="8">
    <source>
        <dbReference type="RuleBase" id="RU004185"/>
    </source>
</evidence>
<dbReference type="OrthoDB" id="9809741at2"/>
<dbReference type="RefSeq" id="WP_062127153.1">
    <property type="nucleotide sequence ID" value="NZ_BAZW01000042.1"/>
</dbReference>
<dbReference type="UniPathway" id="UPA00252">
    <property type="reaction ID" value="UER00325"/>
</dbReference>
<dbReference type="InterPro" id="IPR033659">
    <property type="entry name" value="Ferrochelatase_N"/>
</dbReference>
<protein>
    <recommendedName>
        <fullName evidence="7">Ferrochelatase</fullName>
        <ecNumber evidence="7">4.98.1.1</ecNumber>
    </recommendedName>
    <alternativeName>
        <fullName evidence="7">Heme synthase</fullName>
    </alternativeName>
    <alternativeName>
        <fullName evidence="7">Protoheme ferro-lyase</fullName>
    </alternativeName>
</protein>
<sequence length="340" mass="38664">MAKRIILLTNLGSPDSTSVKDVRRYLNEFLMDERVIDVPYLGRLLLVRGIITPFRAPKSAAKYKTIWTGEGSPLIVITHQLAEKVREVAQMPTYVCMRYAHPTPLSAFKKIVAEHPDAEEVVLFPLYPHYAMSSYETAVEYVKEVWQKGRYPFELKIVEPYYDQPDYIEALAASIQPFIEEKKYDHVLFSYHGVPERHIFKRDPTGQHCLKTADCCQVKSPVHATCYRHQVMETTRLVADKLGLTRHSFSVSFQSRLGTDKWLSPATSDELAQFPARGVKNLLVVSPAFVSDCLETLEEIHVEGRETFMEAGGTLYTTVPCLNSNDDWVEAVVKMIKGDS</sequence>
<evidence type="ECO:0000256" key="6">
    <source>
        <dbReference type="ARBA" id="ARBA00024536"/>
    </source>
</evidence>
<keyword evidence="7" id="KW-0479">Metal-binding</keyword>
<comment type="catalytic activity">
    <reaction evidence="7">
        <text>heme b + 2 H(+) = protoporphyrin IX + Fe(2+)</text>
        <dbReference type="Rhea" id="RHEA:22584"/>
        <dbReference type="ChEBI" id="CHEBI:15378"/>
        <dbReference type="ChEBI" id="CHEBI:29033"/>
        <dbReference type="ChEBI" id="CHEBI:57306"/>
        <dbReference type="ChEBI" id="CHEBI:60344"/>
        <dbReference type="EC" id="4.98.1.1"/>
    </reaction>
</comment>
<evidence type="ECO:0000313" key="10">
    <source>
        <dbReference type="Proteomes" id="UP000032900"/>
    </source>
</evidence>
<dbReference type="PANTHER" id="PTHR11108">
    <property type="entry name" value="FERROCHELATASE"/>
    <property type="match status" value="1"/>
</dbReference>
<dbReference type="EC" id="4.98.1.1" evidence="7"/>
<comment type="pathway">
    <text evidence="7">Porphyrin-containing compound metabolism; protoheme biosynthesis; protoheme from protoporphyrin-IX: step 1/1.</text>
</comment>
<dbReference type="Gene3D" id="3.40.50.1400">
    <property type="match status" value="2"/>
</dbReference>
<accession>A0A0E9M286</accession>
<dbReference type="Proteomes" id="UP000032900">
    <property type="component" value="Unassembled WGS sequence"/>
</dbReference>
<dbReference type="GO" id="GO:0005737">
    <property type="term" value="C:cytoplasm"/>
    <property type="evidence" value="ECO:0007669"/>
    <property type="project" value="UniProtKB-SubCell"/>
</dbReference>
<evidence type="ECO:0000313" key="9">
    <source>
        <dbReference type="EMBL" id="GAO31240.1"/>
    </source>
</evidence>
<dbReference type="HAMAP" id="MF_00323">
    <property type="entry name" value="Ferrochelatase"/>
    <property type="match status" value="1"/>
</dbReference>
<dbReference type="GO" id="GO:0046872">
    <property type="term" value="F:metal ion binding"/>
    <property type="evidence" value="ECO:0007669"/>
    <property type="project" value="UniProtKB-KW"/>
</dbReference>
<keyword evidence="4 7" id="KW-0456">Lyase</keyword>
<feature type="binding site" evidence="7">
    <location>
        <position position="295"/>
    </location>
    <ligand>
        <name>Fe(2+)</name>
        <dbReference type="ChEBI" id="CHEBI:29033"/>
    </ligand>
</feature>
<dbReference type="CDD" id="cd03411">
    <property type="entry name" value="Ferrochelatase_N"/>
    <property type="match status" value="1"/>
</dbReference>
<comment type="function">
    <text evidence="7">Catalyzes the ferrous insertion into protoporphyrin IX.</text>
</comment>
<comment type="similarity">
    <text evidence="1 7 8">Belongs to the ferrochelatase family.</text>
</comment>
<dbReference type="InterPro" id="IPR001015">
    <property type="entry name" value="Ferrochelatase"/>
</dbReference>
<comment type="caution">
    <text evidence="9">The sequence shown here is derived from an EMBL/GenBank/DDBJ whole genome shotgun (WGS) entry which is preliminary data.</text>
</comment>
<dbReference type="Pfam" id="PF00762">
    <property type="entry name" value="Ferrochelatase"/>
    <property type="match status" value="1"/>
</dbReference>
<dbReference type="EMBL" id="BAZW01000042">
    <property type="protein sequence ID" value="GAO31240.1"/>
    <property type="molecule type" value="Genomic_DNA"/>
</dbReference>
<keyword evidence="7" id="KW-0963">Cytoplasm</keyword>
<name>A0A0E9M286_9BACT</name>